<sequence length="162" mass="17475">MDNLRSLNTSLPSTSSPRRQASQPPELLLQLFKDAALNVTTLYKTAAAEHQSRYNEGYQDALEELLNFLDNKNLGLQDGEGWSVRQWATERFNGTTQAAAASTSESDEEAEAENRARSSSPVIPRKTSRDQLQTAALAATTGSSPLHSRPESAPSAAPATTA</sequence>
<feature type="compositionally biased region" description="Low complexity" evidence="1">
    <location>
        <begin position="131"/>
        <end position="141"/>
    </location>
</feature>
<name>A0A517LBQ6_9PEZI</name>
<dbReference type="AlphaFoldDB" id="A0A517LBQ6"/>
<feature type="region of interest" description="Disordered" evidence="1">
    <location>
        <begin position="1"/>
        <end position="24"/>
    </location>
</feature>
<protein>
    <submittedName>
        <fullName evidence="2">Uncharacterized protein</fullName>
    </submittedName>
</protein>
<evidence type="ECO:0000313" key="2">
    <source>
        <dbReference type="EMBL" id="QDS73071.1"/>
    </source>
</evidence>
<feature type="compositionally biased region" description="Low complexity" evidence="1">
    <location>
        <begin position="152"/>
        <end position="162"/>
    </location>
</feature>
<accession>A0A517LBQ6</accession>
<reference evidence="2 3" key="1">
    <citation type="submission" date="2019-07" db="EMBL/GenBank/DDBJ databases">
        <title>Finished genome of Venturia effusa.</title>
        <authorList>
            <person name="Young C.A."/>
            <person name="Cox M.P."/>
            <person name="Ganley A.R.D."/>
            <person name="David W.J."/>
        </authorList>
    </citation>
    <scope>NUCLEOTIDE SEQUENCE [LARGE SCALE GENOMIC DNA]</scope>
    <source>
        <strain evidence="3">albino</strain>
    </source>
</reference>
<dbReference type="EMBL" id="CP042192">
    <property type="protein sequence ID" value="QDS73071.1"/>
    <property type="molecule type" value="Genomic_DNA"/>
</dbReference>
<proteinExistence type="predicted"/>
<dbReference type="OrthoDB" id="21418at2759"/>
<dbReference type="Proteomes" id="UP000316270">
    <property type="component" value="Chromosome 8"/>
</dbReference>
<dbReference type="PANTHER" id="PTHR38645:SF1">
    <property type="entry name" value="YALI0F12243P"/>
    <property type="match status" value="1"/>
</dbReference>
<organism evidence="2 3">
    <name type="scientific">Venturia effusa</name>
    <dbReference type="NCBI Taxonomy" id="50376"/>
    <lineage>
        <taxon>Eukaryota</taxon>
        <taxon>Fungi</taxon>
        <taxon>Dikarya</taxon>
        <taxon>Ascomycota</taxon>
        <taxon>Pezizomycotina</taxon>
        <taxon>Dothideomycetes</taxon>
        <taxon>Pleosporomycetidae</taxon>
        <taxon>Venturiales</taxon>
        <taxon>Venturiaceae</taxon>
        <taxon>Venturia</taxon>
    </lineage>
</organism>
<dbReference type="PANTHER" id="PTHR38645">
    <property type="entry name" value="CHROMOSOME 9, WHOLE GENOME SHOTGUN SEQUENCE"/>
    <property type="match status" value="1"/>
</dbReference>
<keyword evidence="3" id="KW-1185">Reference proteome</keyword>
<feature type="region of interest" description="Disordered" evidence="1">
    <location>
        <begin position="93"/>
        <end position="162"/>
    </location>
</feature>
<evidence type="ECO:0000256" key="1">
    <source>
        <dbReference type="SAM" id="MobiDB-lite"/>
    </source>
</evidence>
<gene>
    <name evidence="2" type="ORF">FKW77_009819</name>
</gene>
<evidence type="ECO:0000313" key="3">
    <source>
        <dbReference type="Proteomes" id="UP000316270"/>
    </source>
</evidence>
<dbReference type="Pfam" id="PF15251">
    <property type="entry name" value="TAPR1-like"/>
    <property type="match status" value="1"/>
</dbReference>
<dbReference type="InterPro" id="IPR029196">
    <property type="entry name" value="HAPSTR1-like"/>
</dbReference>
<feature type="compositionally biased region" description="Low complexity" evidence="1">
    <location>
        <begin position="1"/>
        <end position="19"/>
    </location>
</feature>